<comment type="caution">
    <text evidence="2">The sequence shown here is derived from an EMBL/GenBank/DDBJ whole genome shotgun (WGS) entry which is preliminary data.</text>
</comment>
<evidence type="ECO:0000313" key="3">
    <source>
        <dbReference type="Proteomes" id="UP001185984"/>
    </source>
</evidence>
<evidence type="ECO:0000259" key="1">
    <source>
        <dbReference type="Pfam" id="PF04002"/>
    </source>
</evidence>
<dbReference type="Pfam" id="PF04002">
    <property type="entry name" value="RadC"/>
    <property type="match status" value="1"/>
</dbReference>
<keyword evidence="3" id="KW-1185">Reference proteome</keyword>
<proteinExistence type="predicted"/>
<protein>
    <recommendedName>
        <fullName evidence="1">RadC-like JAB domain-containing protein</fullName>
    </recommendedName>
</protein>
<accession>A0ABU3ZS10</accession>
<dbReference type="EMBL" id="JAPTHD010000001">
    <property type="protein sequence ID" value="MDV5822300.1"/>
    <property type="molecule type" value="Genomic_DNA"/>
</dbReference>
<dbReference type="Proteomes" id="UP001185984">
    <property type="component" value="Unassembled WGS sequence"/>
</dbReference>
<dbReference type="RefSeq" id="WP_317515520.1">
    <property type="nucleotide sequence ID" value="NZ_JAPTHD010000001.1"/>
</dbReference>
<feature type="domain" description="RadC-like JAB" evidence="1">
    <location>
        <begin position="40"/>
        <end position="106"/>
    </location>
</feature>
<evidence type="ECO:0000313" key="2">
    <source>
        <dbReference type="EMBL" id="MDV5822300.1"/>
    </source>
</evidence>
<sequence length="107" mass="11983">MPLSHIRPMSGPAALAVTILDDSWRPRRLLPVRGPWSAVLPDLLMDESRWIALMQRRPSGSIATPGPADIALTRAIIRSLRPLDLRLADHLIEARDQRFSFRDAGLL</sequence>
<organism evidence="2 3">
    <name type="scientific">Sphingobium naphthae</name>
    <dbReference type="NCBI Taxonomy" id="1886786"/>
    <lineage>
        <taxon>Bacteria</taxon>
        <taxon>Pseudomonadati</taxon>
        <taxon>Pseudomonadota</taxon>
        <taxon>Alphaproteobacteria</taxon>
        <taxon>Sphingomonadales</taxon>
        <taxon>Sphingomonadaceae</taxon>
        <taxon>Sphingobium</taxon>
    </lineage>
</organism>
<reference evidence="3" key="1">
    <citation type="journal article" date="2022" name="J Environ Chem Eng">
        <title>Biodegradation of petroleum oil using a constructed nonpathogenic and heavy metal-tolerant bacterial consortium isolated from marine sponges.</title>
        <authorList>
            <person name="Dechsakulwatana C."/>
            <person name="Rungsihiranrut A."/>
            <person name="Muangchinda C."/>
            <person name="Ningthoujam R."/>
            <person name="Klankeo P."/>
            <person name="Pinyakong O."/>
        </authorList>
    </citation>
    <scope>NUCLEOTIDE SEQUENCE [LARGE SCALE GENOMIC DNA]</scope>
    <source>
        <strain evidence="3">MO2-4</strain>
    </source>
</reference>
<name>A0ABU3ZS10_9SPHN</name>
<gene>
    <name evidence="2" type="ORF">O0R41_01605</name>
</gene>
<dbReference type="InterPro" id="IPR025657">
    <property type="entry name" value="RadC_JAB"/>
</dbReference>
<dbReference type="Gene3D" id="3.40.140.10">
    <property type="entry name" value="Cytidine Deaminase, domain 2"/>
    <property type="match status" value="1"/>
</dbReference>